<dbReference type="RefSeq" id="WP_344225358.1">
    <property type="nucleotide sequence ID" value="NZ_BAAAQA010000033.1"/>
</dbReference>
<evidence type="ECO:0000313" key="4">
    <source>
        <dbReference type="Proteomes" id="UP001500166"/>
    </source>
</evidence>
<proteinExistence type="predicted"/>
<keyword evidence="2" id="KW-0472">Membrane</keyword>
<protein>
    <recommendedName>
        <fullName evidence="5">DUF805 domain-containing protein</fullName>
    </recommendedName>
</protein>
<evidence type="ECO:0000256" key="2">
    <source>
        <dbReference type="SAM" id="Phobius"/>
    </source>
</evidence>
<dbReference type="PANTHER" id="PTHR34980">
    <property type="entry name" value="INNER MEMBRANE PROTEIN-RELATED-RELATED"/>
    <property type="match status" value="1"/>
</dbReference>
<gene>
    <name evidence="3" type="ORF">GCM10009824_25110</name>
</gene>
<comment type="caution">
    <text evidence="3">The sequence shown here is derived from an EMBL/GenBank/DDBJ whole genome shotgun (WGS) entry which is preliminary data.</text>
</comment>
<reference evidence="4" key="1">
    <citation type="journal article" date="2019" name="Int. J. Syst. Evol. Microbiol.">
        <title>The Global Catalogue of Microorganisms (GCM) 10K type strain sequencing project: providing services to taxonomists for standard genome sequencing and annotation.</title>
        <authorList>
            <consortium name="The Broad Institute Genomics Platform"/>
            <consortium name="The Broad Institute Genome Sequencing Center for Infectious Disease"/>
            <person name="Wu L."/>
            <person name="Ma J."/>
        </authorList>
    </citation>
    <scope>NUCLEOTIDE SEQUENCE [LARGE SCALE GENOMIC DNA]</scope>
    <source>
        <strain evidence="4">JCM 15914</strain>
    </source>
</reference>
<dbReference type="Proteomes" id="UP001500166">
    <property type="component" value="Unassembled WGS sequence"/>
</dbReference>
<dbReference type="Pfam" id="PF05656">
    <property type="entry name" value="DUF805"/>
    <property type="match status" value="1"/>
</dbReference>
<feature type="transmembrane region" description="Helical" evidence="2">
    <location>
        <begin position="163"/>
        <end position="184"/>
    </location>
</feature>
<organism evidence="3 4">
    <name type="scientific">Kocuria atrinae</name>
    <dbReference type="NCBI Taxonomy" id="592377"/>
    <lineage>
        <taxon>Bacteria</taxon>
        <taxon>Bacillati</taxon>
        <taxon>Actinomycetota</taxon>
        <taxon>Actinomycetes</taxon>
        <taxon>Micrococcales</taxon>
        <taxon>Micrococcaceae</taxon>
        <taxon>Kocuria</taxon>
    </lineage>
</organism>
<keyword evidence="2" id="KW-0812">Transmembrane</keyword>
<keyword evidence="2" id="KW-1133">Transmembrane helix</keyword>
<feature type="compositionally biased region" description="Low complexity" evidence="1">
    <location>
        <begin position="24"/>
        <end position="34"/>
    </location>
</feature>
<dbReference type="PANTHER" id="PTHR34980:SF2">
    <property type="entry name" value="INNER MEMBRANE PROTEIN YHAH-RELATED"/>
    <property type="match status" value="1"/>
</dbReference>
<accession>A0ABP5JYW0</accession>
<feature type="compositionally biased region" description="Low complexity" evidence="1">
    <location>
        <begin position="42"/>
        <end position="54"/>
    </location>
</feature>
<feature type="region of interest" description="Disordered" evidence="1">
    <location>
        <begin position="1"/>
        <end position="54"/>
    </location>
</feature>
<keyword evidence="4" id="KW-1185">Reference proteome</keyword>
<name>A0ABP5JYW0_9MICC</name>
<feature type="transmembrane region" description="Helical" evidence="2">
    <location>
        <begin position="128"/>
        <end position="151"/>
    </location>
</feature>
<sequence length="197" mass="21297">MSTPHSYGSQPGDQQPGNTPRYDAAPGAGQYQPGGAPGYDRGGYQQQGSQPGVPVGPGQAIKRFYKKYAQFSGRASRSEYWWVALFMFLVYGLFMVLINTVGSEVVSSNSVSTATTFSYSVSSEPNGLGAVLSLLLLVFMLAHVVPSIALAVRRLHDVNMSGFLYLLILIPFLGSLILLVFFVLPPNPAGARFDRRV</sequence>
<dbReference type="EMBL" id="BAAAQA010000033">
    <property type="protein sequence ID" value="GAA2122251.1"/>
    <property type="molecule type" value="Genomic_DNA"/>
</dbReference>
<evidence type="ECO:0008006" key="5">
    <source>
        <dbReference type="Google" id="ProtNLM"/>
    </source>
</evidence>
<evidence type="ECO:0000313" key="3">
    <source>
        <dbReference type="EMBL" id="GAA2122251.1"/>
    </source>
</evidence>
<dbReference type="InterPro" id="IPR008523">
    <property type="entry name" value="DUF805"/>
</dbReference>
<feature type="compositionally biased region" description="Polar residues" evidence="1">
    <location>
        <begin position="1"/>
        <end position="18"/>
    </location>
</feature>
<feature type="transmembrane region" description="Helical" evidence="2">
    <location>
        <begin position="80"/>
        <end position="98"/>
    </location>
</feature>
<evidence type="ECO:0000256" key="1">
    <source>
        <dbReference type="SAM" id="MobiDB-lite"/>
    </source>
</evidence>